<gene>
    <name evidence="2" type="ORF">CC86DRAFT_320733</name>
</gene>
<feature type="compositionally biased region" description="Acidic residues" evidence="1">
    <location>
        <begin position="62"/>
        <end position="71"/>
    </location>
</feature>
<organism evidence="2 3">
    <name type="scientific">Ophiobolus disseminans</name>
    <dbReference type="NCBI Taxonomy" id="1469910"/>
    <lineage>
        <taxon>Eukaryota</taxon>
        <taxon>Fungi</taxon>
        <taxon>Dikarya</taxon>
        <taxon>Ascomycota</taxon>
        <taxon>Pezizomycotina</taxon>
        <taxon>Dothideomycetes</taxon>
        <taxon>Pleosporomycetidae</taxon>
        <taxon>Pleosporales</taxon>
        <taxon>Pleosporineae</taxon>
        <taxon>Phaeosphaeriaceae</taxon>
        <taxon>Ophiobolus</taxon>
    </lineage>
</organism>
<feature type="region of interest" description="Disordered" evidence="1">
    <location>
        <begin position="1"/>
        <end position="135"/>
    </location>
</feature>
<feature type="compositionally biased region" description="Basic and acidic residues" evidence="1">
    <location>
        <begin position="474"/>
        <end position="488"/>
    </location>
</feature>
<feature type="region of interest" description="Disordered" evidence="1">
    <location>
        <begin position="573"/>
        <end position="592"/>
    </location>
</feature>
<proteinExistence type="predicted"/>
<name>A0A6A7A4S5_9PLEO</name>
<feature type="region of interest" description="Disordered" evidence="1">
    <location>
        <begin position="607"/>
        <end position="628"/>
    </location>
</feature>
<evidence type="ECO:0000313" key="2">
    <source>
        <dbReference type="EMBL" id="KAF2828143.1"/>
    </source>
</evidence>
<dbReference type="OrthoDB" id="5307331at2759"/>
<protein>
    <submittedName>
        <fullName evidence="2">Uncharacterized protein</fullName>
    </submittedName>
</protein>
<accession>A0A6A7A4S5</accession>
<evidence type="ECO:0000256" key="1">
    <source>
        <dbReference type="SAM" id="MobiDB-lite"/>
    </source>
</evidence>
<feature type="compositionally biased region" description="Basic residues" evidence="1">
    <location>
        <begin position="462"/>
        <end position="473"/>
    </location>
</feature>
<dbReference type="Proteomes" id="UP000799424">
    <property type="component" value="Unassembled WGS sequence"/>
</dbReference>
<dbReference type="EMBL" id="MU006223">
    <property type="protein sequence ID" value="KAF2828143.1"/>
    <property type="molecule type" value="Genomic_DNA"/>
</dbReference>
<feature type="compositionally biased region" description="Low complexity" evidence="1">
    <location>
        <begin position="90"/>
        <end position="101"/>
    </location>
</feature>
<evidence type="ECO:0000313" key="3">
    <source>
        <dbReference type="Proteomes" id="UP000799424"/>
    </source>
</evidence>
<reference evidence="2" key="1">
    <citation type="journal article" date="2020" name="Stud. Mycol.">
        <title>101 Dothideomycetes genomes: a test case for predicting lifestyles and emergence of pathogens.</title>
        <authorList>
            <person name="Haridas S."/>
            <person name="Albert R."/>
            <person name="Binder M."/>
            <person name="Bloem J."/>
            <person name="Labutti K."/>
            <person name="Salamov A."/>
            <person name="Andreopoulos B."/>
            <person name="Baker S."/>
            <person name="Barry K."/>
            <person name="Bills G."/>
            <person name="Bluhm B."/>
            <person name="Cannon C."/>
            <person name="Castanera R."/>
            <person name="Culley D."/>
            <person name="Daum C."/>
            <person name="Ezra D."/>
            <person name="Gonzalez J."/>
            <person name="Henrissat B."/>
            <person name="Kuo A."/>
            <person name="Liang C."/>
            <person name="Lipzen A."/>
            <person name="Lutzoni F."/>
            <person name="Magnuson J."/>
            <person name="Mondo S."/>
            <person name="Nolan M."/>
            <person name="Ohm R."/>
            <person name="Pangilinan J."/>
            <person name="Park H.-J."/>
            <person name="Ramirez L."/>
            <person name="Alfaro M."/>
            <person name="Sun H."/>
            <person name="Tritt A."/>
            <person name="Yoshinaga Y."/>
            <person name="Zwiers L.-H."/>
            <person name="Turgeon B."/>
            <person name="Goodwin S."/>
            <person name="Spatafora J."/>
            <person name="Crous P."/>
            <person name="Grigoriev I."/>
        </authorList>
    </citation>
    <scope>NUCLEOTIDE SEQUENCE</scope>
    <source>
        <strain evidence="2">CBS 113818</strain>
    </source>
</reference>
<feature type="compositionally biased region" description="Polar residues" evidence="1">
    <location>
        <begin position="26"/>
        <end position="44"/>
    </location>
</feature>
<keyword evidence="3" id="KW-1185">Reference proteome</keyword>
<sequence>MQPVQSNYPIEPTMAPIMPHGKDQPYFTQGREQTGFTPIEQATQDVPVPAPSSKKRTRSESDSDSDSEDDVPPVKRDRSAGTPQIEHLSESGTSSSSSSLGKLKKPVIAHTGQKPLKSDDKPWIRINGNTKGETTRTARINNEAQQERKYKVKPLPHANNSWTTASGKYTFEYSHHSGMDEFKKKKMSARQIMAYIMEYPTDDLRLWIQISPADTARRYASPAHSKCLFENCPKHVCGDSGTIDVGHYRVAFDEKYKAYGNHTVDPFDCAGYVHLYCLERFCDFERICRKTDVQVDKRVDLPREIGQAKWTMSGRPETEQAQYFIKACKKDKLRSTEAFAQYPVHTSSSAPKQHDRTLTYAIADINIASRTRSQVRQFVARKMTPNVLMINKGDVEIAMTQKKIKNSEVFKRAVKKGKATAANFNYEALYDAYDPIINERIHGYLELKDKLLNEDAVGTAPRRTKSGGSKRKASHETIDIHSDDDAAHRPIRGGTRSSPRKRQRINYDEDDAPRPQPQTYQHPYIAQGYMPAPSIRRPSLPPSIRKPSPSNPPLAQPTPADARKASASYLFPDTGPSLSAFPSPVDDGPGLTTEEVDALIKKYALERRKSSTLSNGPHRSPRRTGRVASFAAQPVSKEMEFDVDDPPSRLVATPTLSLAAAARRSERLASRGQ</sequence>
<feature type="region of interest" description="Disordered" evidence="1">
    <location>
        <begin position="458"/>
        <end position="564"/>
    </location>
</feature>
<feature type="compositionally biased region" description="Low complexity" evidence="1">
    <location>
        <begin position="531"/>
        <end position="548"/>
    </location>
</feature>
<dbReference type="AlphaFoldDB" id="A0A6A7A4S5"/>